<sequence length="115" mass="13183">MTINKSLLTGSTTMLILKLLEDQDMYGYQMIEELAKRSDNTFSLKAGTLYPLLHTLEEQEMISSYEENVDSARVRKYYSITKKGKGMLSEKKNEWQAYISAVNQVLQGGKNFETI</sequence>
<proteinExistence type="predicted"/>
<accession>A0A1D8GDI6</accession>
<evidence type="ECO:0000313" key="2">
    <source>
        <dbReference type="EMBL" id="AOT68978.1"/>
    </source>
</evidence>
<keyword evidence="3" id="KW-1185">Reference proteome</keyword>
<evidence type="ECO:0000259" key="1">
    <source>
        <dbReference type="Pfam" id="PF03551"/>
    </source>
</evidence>
<dbReference type="Gene3D" id="1.10.10.10">
    <property type="entry name" value="Winged helix-like DNA-binding domain superfamily/Winged helix DNA-binding domain"/>
    <property type="match status" value="1"/>
</dbReference>
<dbReference type="STRING" id="1424294.Gferi_05055"/>
<dbReference type="SUPFAM" id="SSF46785">
    <property type="entry name" value="Winged helix' DNA-binding domain"/>
    <property type="match status" value="1"/>
</dbReference>
<dbReference type="InterPro" id="IPR036388">
    <property type="entry name" value="WH-like_DNA-bd_sf"/>
</dbReference>
<name>A0A1D8GDI6_9FIRM</name>
<gene>
    <name evidence="2" type="ORF">Gferi_05055</name>
</gene>
<dbReference type="AlphaFoldDB" id="A0A1D8GDI6"/>
<dbReference type="KEGG" id="gfe:Gferi_05055"/>
<dbReference type="OrthoDB" id="9808017at2"/>
<dbReference type="InterPro" id="IPR036390">
    <property type="entry name" value="WH_DNA-bd_sf"/>
</dbReference>
<protein>
    <submittedName>
        <fullName evidence="2">PadR family transcriptional regulator</fullName>
    </submittedName>
</protein>
<organism evidence="2 3">
    <name type="scientific">Geosporobacter ferrireducens</name>
    <dbReference type="NCBI Taxonomy" id="1424294"/>
    <lineage>
        <taxon>Bacteria</taxon>
        <taxon>Bacillati</taxon>
        <taxon>Bacillota</taxon>
        <taxon>Clostridia</taxon>
        <taxon>Peptostreptococcales</taxon>
        <taxon>Thermotaleaceae</taxon>
        <taxon>Geosporobacter</taxon>
    </lineage>
</organism>
<evidence type="ECO:0000313" key="3">
    <source>
        <dbReference type="Proteomes" id="UP000095743"/>
    </source>
</evidence>
<dbReference type="PANTHER" id="PTHR43252:SF7">
    <property type="entry name" value="TRANSCRIPTIONAL REGULATOR YQJI"/>
    <property type="match status" value="1"/>
</dbReference>
<dbReference type="InterPro" id="IPR005149">
    <property type="entry name" value="Tscrpt_reg_PadR_N"/>
</dbReference>
<dbReference type="Pfam" id="PF03551">
    <property type="entry name" value="PadR"/>
    <property type="match status" value="1"/>
</dbReference>
<dbReference type="PANTHER" id="PTHR43252">
    <property type="entry name" value="TRANSCRIPTIONAL REGULATOR YQJI"/>
    <property type="match status" value="1"/>
</dbReference>
<dbReference type="RefSeq" id="WP_069974544.1">
    <property type="nucleotide sequence ID" value="NZ_CP017269.1"/>
</dbReference>
<reference evidence="2 3" key="1">
    <citation type="submission" date="2016-09" db="EMBL/GenBank/DDBJ databases">
        <title>Genomic analysis reveals versatility of anaerobic energy metabolism of Geosporobacter ferrireducens IRF9 of phylum Firmicutes.</title>
        <authorList>
            <person name="Kim S.-J."/>
        </authorList>
    </citation>
    <scope>NUCLEOTIDE SEQUENCE [LARGE SCALE GENOMIC DNA]</scope>
    <source>
        <strain evidence="2 3">IRF9</strain>
    </source>
</reference>
<dbReference type="EMBL" id="CP017269">
    <property type="protein sequence ID" value="AOT68978.1"/>
    <property type="molecule type" value="Genomic_DNA"/>
</dbReference>
<dbReference type="Proteomes" id="UP000095743">
    <property type="component" value="Chromosome"/>
</dbReference>
<feature type="domain" description="Transcription regulator PadR N-terminal" evidence="1">
    <location>
        <begin position="16"/>
        <end position="89"/>
    </location>
</feature>